<evidence type="ECO:0000313" key="6">
    <source>
        <dbReference type="Proteomes" id="UP000236630"/>
    </source>
</evidence>
<dbReference type="GO" id="GO:0003723">
    <property type="term" value="F:RNA binding"/>
    <property type="evidence" value="ECO:0007669"/>
    <property type="project" value="InterPro"/>
</dbReference>
<keyword evidence="2" id="KW-0677">Repeat</keyword>
<dbReference type="AlphaFoldDB" id="A0A2H5Q364"/>
<sequence>MSKANVILTSLQACNSLNGLKIVHAQVIINGLLKIPAISNRLLNSYAISVSSSLSYAQLLFNQIQNPQTQAWNSLIRAFAQSLSPLQAIFYYNHMLLASLSRPDTFTFTFTLKACERVKALNKCQELHGFVIRSGYERCVVVSTNLMRGYAANGVIEAARSVFDNMPERDLVSWNSIISCYTQASFHLEALKLYEAMRFENVGLDGFTLVGLLSCCAHVGALNMGIFLHRIACEMGFVESVYVGNALVDMYAKCGNLDSAFCVFSRMRKRDVLSWNSMIVGYGVHGRGDEAISFFKQMLMAGFHPDSITFLGLLCGCSHQGLVEEGVEYFHMMVSRYNLKPGIKHYGCLVDLYGRAGKLEKALEVINTSSPSDPVLWRTLLGSCKIHRNVEIGEIAMKNLVQLEAASAGDYVLLATIYACTKDEEGVARTRKLIKSNGIKTTPGWSWIEIGNQVHKFVVDDKSHPDTEMIYRKLEEIMHRAKFIGYTKDESLVAVSGSSSEDFLEKSSAYHSEKLAIAFGLATTPDGTSLRIVKNLRVCRDCHSFTKFVSRAYSRDLIVRDRVRYHHFRDGLCSCGDYW</sequence>
<dbReference type="Pfam" id="PF20430">
    <property type="entry name" value="Eplus_motif"/>
    <property type="match status" value="1"/>
</dbReference>
<dbReference type="Gene3D" id="1.25.40.10">
    <property type="entry name" value="Tetratricopeptide repeat domain"/>
    <property type="match status" value="3"/>
</dbReference>
<evidence type="ECO:0000313" key="5">
    <source>
        <dbReference type="EMBL" id="GAY59034.1"/>
    </source>
</evidence>
<dbReference type="InterPro" id="IPR046960">
    <property type="entry name" value="PPR_At4g14850-like_plant"/>
</dbReference>
<dbReference type="PANTHER" id="PTHR47926">
    <property type="entry name" value="PENTATRICOPEPTIDE REPEAT-CONTAINING PROTEIN"/>
    <property type="match status" value="1"/>
</dbReference>
<gene>
    <name evidence="5" type="ORF">CUMW_191490</name>
</gene>
<dbReference type="FunFam" id="1.25.40.10:FF:000090">
    <property type="entry name" value="Pentatricopeptide repeat-containing protein, chloroplastic"/>
    <property type="match status" value="1"/>
</dbReference>
<feature type="repeat" description="PPR" evidence="3">
    <location>
        <begin position="240"/>
        <end position="270"/>
    </location>
</feature>
<dbReference type="NCBIfam" id="TIGR00756">
    <property type="entry name" value="PPR"/>
    <property type="match status" value="5"/>
</dbReference>
<organism evidence="5 6">
    <name type="scientific">Citrus unshiu</name>
    <name type="common">Satsuma mandarin</name>
    <name type="synonym">Citrus nobilis var. unshiu</name>
    <dbReference type="NCBI Taxonomy" id="55188"/>
    <lineage>
        <taxon>Eukaryota</taxon>
        <taxon>Viridiplantae</taxon>
        <taxon>Streptophyta</taxon>
        <taxon>Embryophyta</taxon>
        <taxon>Tracheophyta</taxon>
        <taxon>Spermatophyta</taxon>
        <taxon>Magnoliopsida</taxon>
        <taxon>eudicotyledons</taxon>
        <taxon>Gunneridae</taxon>
        <taxon>Pentapetalae</taxon>
        <taxon>rosids</taxon>
        <taxon>malvids</taxon>
        <taxon>Sapindales</taxon>
        <taxon>Rutaceae</taxon>
        <taxon>Aurantioideae</taxon>
        <taxon>Citrus</taxon>
    </lineage>
</organism>
<feature type="repeat" description="PPR" evidence="3">
    <location>
        <begin position="271"/>
        <end position="305"/>
    </location>
</feature>
<dbReference type="InterPro" id="IPR046849">
    <property type="entry name" value="E2_motif"/>
</dbReference>
<dbReference type="Pfam" id="PF13041">
    <property type="entry name" value="PPR_2"/>
    <property type="match status" value="1"/>
</dbReference>
<evidence type="ECO:0000256" key="2">
    <source>
        <dbReference type="ARBA" id="ARBA00022737"/>
    </source>
</evidence>
<evidence type="ECO:0000256" key="3">
    <source>
        <dbReference type="PROSITE-ProRule" id="PRU00708"/>
    </source>
</evidence>
<reference evidence="5 6" key="1">
    <citation type="journal article" date="2017" name="Front. Genet.">
        <title>Draft sequencing of the heterozygous diploid genome of Satsuma (Citrus unshiu Marc.) using a hybrid assembly approach.</title>
        <authorList>
            <person name="Shimizu T."/>
            <person name="Tanizawa Y."/>
            <person name="Mochizuki T."/>
            <person name="Nagasaki H."/>
            <person name="Yoshioka T."/>
            <person name="Toyoda A."/>
            <person name="Fujiyama A."/>
            <person name="Kaminuma E."/>
            <person name="Nakamura Y."/>
        </authorList>
    </citation>
    <scope>NUCLEOTIDE SEQUENCE [LARGE SCALE GENOMIC DNA]</scope>
    <source>
        <strain evidence="6">cv. Miyagawa wase</strain>
    </source>
</reference>
<feature type="repeat" description="PPR" evidence="3">
    <location>
        <begin position="170"/>
        <end position="204"/>
    </location>
</feature>
<dbReference type="SUPFAM" id="SSF81901">
    <property type="entry name" value="HCP-like"/>
    <property type="match status" value="1"/>
</dbReference>
<protein>
    <recommendedName>
        <fullName evidence="4">DYW domain-containing protein</fullName>
    </recommendedName>
</protein>
<dbReference type="PROSITE" id="PS51375">
    <property type="entry name" value="PPR"/>
    <property type="match status" value="3"/>
</dbReference>
<dbReference type="InterPro" id="IPR046848">
    <property type="entry name" value="E_motif"/>
</dbReference>
<evidence type="ECO:0000256" key="1">
    <source>
        <dbReference type="ARBA" id="ARBA00006643"/>
    </source>
</evidence>
<dbReference type="InterPro" id="IPR032867">
    <property type="entry name" value="DYW_dom"/>
</dbReference>
<dbReference type="Pfam" id="PF20431">
    <property type="entry name" value="E_motif"/>
    <property type="match status" value="1"/>
</dbReference>
<comment type="caution">
    <text evidence="5">The sequence shown here is derived from an EMBL/GenBank/DDBJ whole genome shotgun (WGS) entry which is preliminary data.</text>
</comment>
<dbReference type="InterPro" id="IPR002885">
    <property type="entry name" value="PPR_rpt"/>
</dbReference>
<name>A0A2H5Q364_CITUN</name>
<dbReference type="Pfam" id="PF14432">
    <property type="entry name" value="DYW_deaminase"/>
    <property type="match status" value="1"/>
</dbReference>
<dbReference type="FunFam" id="1.25.40.10:FF:000344">
    <property type="entry name" value="Pentatricopeptide repeat-containing protein"/>
    <property type="match status" value="1"/>
</dbReference>
<dbReference type="InterPro" id="IPR011990">
    <property type="entry name" value="TPR-like_helical_dom_sf"/>
</dbReference>
<dbReference type="GO" id="GO:0008270">
    <property type="term" value="F:zinc ion binding"/>
    <property type="evidence" value="ECO:0007669"/>
    <property type="project" value="InterPro"/>
</dbReference>
<dbReference type="Pfam" id="PF01535">
    <property type="entry name" value="PPR"/>
    <property type="match status" value="4"/>
</dbReference>
<evidence type="ECO:0000259" key="4">
    <source>
        <dbReference type="Pfam" id="PF14432"/>
    </source>
</evidence>
<accession>A0A2H5Q364</accession>
<keyword evidence="6" id="KW-1185">Reference proteome</keyword>
<feature type="domain" description="DYW" evidence="4">
    <location>
        <begin position="505"/>
        <end position="579"/>
    </location>
</feature>
<dbReference type="GO" id="GO:0009451">
    <property type="term" value="P:RNA modification"/>
    <property type="evidence" value="ECO:0007669"/>
    <property type="project" value="InterPro"/>
</dbReference>
<proteinExistence type="inferred from homology"/>
<dbReference type="Proteomes" id="UP000236630">
    <property type="component" value="Unassembled WGS sequence"/>
</dbReference>
<dbReference type="EMBL" id="BDQV01000200">
    <property type="protein sequence ID" value="GAY59034.1"/>
    <property type="molecule type" value="Genomic_DNA"/>
</dbReference>
<comment type="similarity">
    <text evidence="1">Belongs to the PPR family. PCMP-H subfamily.</text>
</comment>